<proteinExistence type="predicted"/>
<feature type="compositionally biased region" description="Polar residues" evidence="1">
    <location>
        <begin position="68"/>
        <end position="81"/>
    </location>
</feature>
<feature type="region of interest" description="Disordered" evidence="1">
    <location>
        <begin position="61"/>
        <end position="81"/>
    </location>
</feature>
<accession>A0A0L0UXI0</accession>
<dbReference type="Proteomes" id="UP000054564">
    <property type="component" value="Unassembled WGS sequence"/>
</dbReference>
<reference evidence="3" key="1">
    <citation type="submission" date="2014-03" db="EMBL/GenBank/DDBJ databases">
        <title>The Genome Sequence of Puccinia striiformis f. sp. tritici PST-78.</title>
        <authorList>
            <consortium name="The Broad Institute Genome Sequencing Platform"/>
            <person name="Cuomo C."/>
            <person name="Hulbert S."/>
            <person name="Chen X."/>
            <person name="Walker B."/>
            <person name="Young S.K."/>
            <person name="Zeng Q."/>
            <person name="Gargeya S."/>
            <person name="Fitzgerald M."/>
            <person name="Haas B."/>
            <person name="Abouelleil A."/>
            <person name="Alvarado L."/>
            <person name="Arachchi H.M."/>
            <person name="Berlin A.M."/>
            <person name="Chapman S.B."/>
            <person name="Goldberg J."/>
            <person name="Griggs A."/>
            <person name="Gujja S."/>
            <person name="Hansen M."/>
            <person name="Howarth C."/>
            <person name="Imamovic A."/>
            <person name="Larimer J."/>
            <person name="McCowan C."/>
            <person name="Montmayeur A."/>
            <person name="Murphy C."/>
            <person name="Neiman D."/>
            <person name="Pearson M."/>
            <person name="Priest M."/>
            <person name="Roberts A."/>
            <person name="Saif S."/>
            <person name="Shea T."/>
            <person name="Sisk P."/>
            <person name="Sykes S."/>
            <person name="Wortman J."/>
            <person name="Nusbaum C."/>
            <person name="Birren B."/>
        </authorList>
    </citation>
    <scope>NUCLEOTIDE SEQUENCE [LARGE SCALE GENOMIC DNA]</scope>
    <source>
        <strain evidence="3">race PST-78</strain>
    </source>
</reference>
<comment type="caution">
    <text evidence="2">The sequence shown here is derived from an EMBL/GenBank/DDBJ whole genome shotgun (WGS) entry which is preliminary data.</text>
</comment>
<feature type="region of interest" description="Disordered" evidence="1">
    <location>
        <begin position="1"/>
        <end position="21"/>
    </location>
</feature>
<evidence type="ECO:0000313" key="3">
    <source>
        <dbReference type="Proteomes" id="UP000054564"/>
    </source>
</evidence>
<dbReference type="AlphaFoldDB" id="A0A0L0UXI0"/>
<keyword evidence="3" id="KW-1185">Reference proteome</keyword>
<protein>
    <submittedName>
        <fullName evidence="2">Uncharacterized protein</fullName>
    </submittedName>
</protein>
<evidence type="ECO:0000313" key="2">
    <source>
        <dbReference type="EMBL" id="KNE91753.1"/>
    </source>
</evidence>
<gene>
    <name evidence="2" type="ORF">PSTG_14822</name>
</gene>
<name>A0A0L0UXI0_9BASI</name>
<organism evidence="2 3">
    <name type="scientific">Puccinia striiformis f. sp. tritici PST-78</name>
    <dbReference type="NCBI Taxonomy" id="1165861"/>
    <lineage>
        <taxon>Eukaryota</taxon>
        <taxon>Fungi</taxon>
        <taxon>Dikarya</taxon>
        <taxon>Basidiomycota</taxon>
        <taxon>Pucciniomycotina</taxon>
        <taxon>Pucciniomycetes</taxon>
        <taxon>Pucciniales</taxon>
        <taxon>Pucciniaceae</taxon>
        <taxon>Puccinia</taxon>
    </lineage>
</organism>
<evidence type="ECO:0000256" key="1">
    <source>
        <dbReference type="SAM" id="MobiDB-lite"/>
    </source>
</evidence>
<feature type="compositionally biased region" description="Polar residues" evidence="1">
    <location>
        <begin position="1"/>
        <end position="12"/>
    </location>
</feature>
<sequence length="112" mass="12521">MATSDNPPQENRSPPKPLKRHKLFGCGDTLVENKLTKMNFVNHIACKHPGEWKLALEASENSEEGVETLQSSGTPATSQSHLMPMHKIRGPLQQIMLKTRQSNFDTNLINES</sequence>
<dbReference type="EMBL" id="AJIL01000189">
    <property type="protein sequence ID" value="KNE91753.1"/>
    <property type="molecule type" value="Genomic_DNA"/>
</dbReference>